<feature type="repeat" description="WD" evidence="4">
    <location>
        <begin position="334"/>
        <end position="368"/>
    </location>
</feature>
<feature type="repeat" description="WD" evidence="4">
    <location>
        <begin position="272"/>
        <end position="313"/>
    </location>
</feature>
<dbReference type="Pfam" id="PF07525">
    <property type="entry name" value="SOCS_box"/>
    <property type="match status" value="1"/>
</dbReference>
<proteinExistence type="predicted"/>
<dbReference type="SUPFAM" id="SSF50978">
    <property type="entry name" value="WD40 repeat-like"/>
    <property type="match status" value="1"/>
</dbReference>
<dbReference type="OrthoDB" id="17410at2759"/>
<dbReference type="SUPFAM" id="SSF158235">
    <property type="entry name" value="SOCS box-like"/>
    <property type="match status" value="1"/>
</dbReference>
<dbReference type="Proteomes" id="UP000678499">
    <property type="component" value="Unassembled WGS sequence"/>
</dbReference>
<feature type="repeat" description="WD" evidence="4">
    <location>
        <begin position="221"/>
        <end position="262"/>
    </location>
</feature>
<accession>A0A7R9BJJ9</accession>
<protein>
    <recommendedName>
        <fullName evidence="5">SOCS box domain-containing protein</fullName>
    </recommendedName>
</protein>
<dbReference type="Pfam" id="PF00400">
    <property type="entry name" value="WD40"/>
    <property type="match status" value="4"/>
</dbReference>
<dbReference type="InterPro" id="IPR020472">
    <property type="entry name" value="WD40_PAC1"/>
</dbReference>
<dbReference type="PRINTS" id="PR00320">
    <property type="entry name" value="GPROTEINBRPT"/>
</dbReference>
<feature type="domain" description="SOCS box" evidence="5">
    <location>
        <begin position="406"/>
        <end position="447"/>
    </location>
</feature>
<evidence type="ECO:0000313" key="7">
    <source>
        <dbReference type="Proteomes" id="UP000678499"/>
    </source>
</evidence>
<feature type="repeat" description="WD" evidence="4">
    <location>
        <begin position="177"/>
        <end position="219"/>
    </location>
</feature>
<evidence type="ECO:0000256" key="1">
    <source>
        <dbReference type="ARBA" id="ARBA00022574"/>
    </source>
</evidence>
<dbReference type="PROSITE" id="PS50294">
    <property type="entry name" value="WD_REPEATS_REGION"/>
    <property type="match status" value="3"/>
</dbReference>
<dbReference type="InterPro" id="IPR051983">
    <property type="entry name" value="WSB_SOCS-box_domain"/>
</dbReference>
<dbReference type="GO" id="GO:0035556">
    <property type="term" value="P:intracellular signal transduction"/>
    <property type="evidence" value="ECO:0007669"/>
    <property type="project" value="InterPro"/>
</dbReference>
<dbReference type="InterPro" id="IPR015943">
    <property type="entry name" value="WD40/YVTN_repeat-like_dom_sf"/>
</dbReference>
<dbReference type="Gene3D" id="1.10.750.20">
    <property type="entry name" value="SOCS box"/>
    <property type="match status" value="1"/>
</dbReference>
<dbReference type="GO" id="GO:0000209">
    <property type="term" value="P:protein polyubiquitination"/>
    <property type="evidence" value="ECO:0007669"/>
    <property type="project" value="TreeGrafter"/>
</dbReference>
<evidence type="ECO:0000313" key="6">
    <source>
        <dbReference type="EMBL" id="CAD7275771.1"/>
    </source>
</evidence>
<name>A0A7R9BJJ9_9CRUS</name>
<dbReference type="InterPro" id="IPR001680">
    <property type="entry name" value="WD40_rpt"/>
</dbReference>
<organism evidence="6">
    <name type="scientific">Notodromas monacha</name>
    <dbReference type="NCBI Taxonomy" id="399045"/>
    <lineage>
        <taxon>Eukaryota</taxon>
        <taxon>Metazoa</taxon>
        <taxon>Ecdysozoa</taxon>
        <taxon>Arthropoda</taxon>
        <taxon>Crustacea</taxon>
        <taxon>Oligostraca</taxon>
        <taxon>Ostracoda</taxon>
        <taxon>Podocopa</taxon>
        <taxon>Podocopida</taxon>
        <taxon>Cypridocopina</taxon>
        <taxon>Cypridoidea</taxon>
        <taxon>Cyprididae</taxon>
        <taxon>Notodromas</taxon>
    </lineage>
</organism>
<dbReference type="InterPro" id="IPR036036">
    <property type="entry name" value="SOCS_box-like_dom_sf"/>
</dbReference>
<evidence type="ECO:0000256" key="4">
    <source>
        <dbReference type="PROSITE-ProRule" id="PRU00221"/>
    </source>
</evidence>
<dbReference type="InterPro" id="IPR036322">
    <property type="entry name" value="WD40_repeat_dom_sf"/>
</dbReference>
<evidence type="ECO:0000256" key="2">
    <source>
        <dbReference type="ARBA" id="ARBA00022737"/>
    </source>
</evidence>
<dbReference type="EMBL" id="OA882516">
    <property type="protein sequence ID" value="CAD7275771.1"/>
    <property type="molecule type" value="Genomic_DNA"/>
</dbReference>
<keyword evidence="3" id="KW-0833">Ubl conjugation pathway</keyword>
<sequence>MQNETDAGDAVPEHGLDEVFAIGGVRHSQWFPATVAHEDNSNSVSEGYLGQVCFALDGSALAWTISSSQVLVVPWNADQGKVIAPDAPSAVQWPVVINTGLDTALVGSGAPTSMTLIRLSSFPTIRSCASPDDGVQGLLWASLLGRLLAADLLLVTGHVNGVIRIWDAFTGRLLLKLIDHKSKITSLDFSPNGSLRLASGHVDYTIKLWDLMDDGNMYRTLRGHCGAVSCVTWSPNGRRLASVGAGRQIIIWNMEQQHRSGSSSEAACLRIPGGHHNNIVRCQFTPDGALLATASHDTSVILWDSRSGEKMGCLYHILPFPHMIYASGLNSCWIRDLALFSDGCHAATVSDDKKLRIWDLSQGNAPVAERLLPAPAKCCAVSPKGNTIVVGFGNGEVKFYRPCCLSVPSLRHLSRLAVRKFIVTPSQVGELLVPSTLKPYLLYRDWL</sequence>
<dbReference type="PROSITE" id="PS50225">
    <property type="entry name" value="SOCS"/>
    <property type="match status" value="1"/>
</dbReference>
<dbReference type="AlphaFoldDB" id="A0A7R9BJJ9"/>
<dbReference type="PROSITE" id="PS00678">
    <property type="entry name" value="WD_REPEATS_1"/>
    <property type="match status" value="2"/>
</dbReference>
<dbReference type="Gene3D" id="2.130.10.10">
    <property type="entry name" value="YVTN repeat-like/Quinoprotein amine dehydrogenase"/>
    <property type="match status" value="2"/>
</dbReference>
<dbReference type="EMBL" id="CAJPEX010000479">
    <property type="protein sequence ID" value="CAG0915923.1"/>
    <property type="molecule type" value="Genomic_DNA"/>
</dbReference>
<keyword evidence="1 4" id="KW-0853">WD repeat</keyword>
<keyword evidence="7" id="KW-1185">Reference proteome</keyword>
<dbReference type="SMART" id="SM00969">
    <property type="entry name" value="SOCS_box"/>
    <property type="match status" value="1"/>
</dbReference>
<dbReference type="InterPro" id="IPR019775">
    <property type="entry name" value="WD40_repeat_CS"/>
</dbReference>
<dbReference type="PROSITE" id="PS50082">
    <property type="entry name" value="WD_REPEATS_2"/>
    <property type="match status" value="4"/>
</dbReference>
<dbReference type="PANTHER" id="PTHR15622">
    <property type="entry name" value="WD40 REPEAT PROTEIN"/>
    <property type="match status" value="1"/>
</dbReference>
<dbReference type="InterPro" id="IPR001496">
    <property type="entry name" value="SOCS_box"/>
</dbReference>
<dbReference type="PANTHER" id="PTHR15622:SF2">
    <property type="entry name" value="U4_U6 SMALL NUCLEAR RIBONUCLEOPROTEIN PRP4"/>
    <property type="match status" value="1"/>
</dbReference>
<evidence type="ECO:0000256" key="3">
    <source>
        <dbReference type="ARBA" id="ARBA00022786"/>
    </source>
</evidence>
<keyword evidence="2" id="KW-0677">Repeat</keyword>
<gene>
    <name evidence="6" type="ORF">NMOB1V02_LOCUS3560</name>
</gene>
<dbReference type="SMART" id="SM00320">
    <property type="entry name" value="WD40"/>
    <property type="match status" value="6"/>
</dbReference>
<reference evidence="6" key="1">
    <citation type="submission" date="2020-11" db="EMBL/GenBank/DDBJ databases">
        <authorList>
            <person name="Tran Van P."/>
        </authorList>
    </citation>
    <scope>NUCLEOTIDE SEQUENCE</scope>
</reference>
<evidence type="ECO:0000259" key="5">
    <source>
        <dbReference type="PROSITE" id="PS50225"/>
    </source>
</evidence>